<evidence type="ECO:0000313" key="1">
    <source>
        <dbReference type="EMBL" id="MDR6942730.1"/>
    </source>
</evidence>
<accession>A0ABU1TBF8</accession>
<dbReference type="EMBL" id="JAVDUU010000002">
    <property type="protein sequence ID" value="MDR6942730.1"/>
    <property type="molecule type" value="Genomic_DNA"/>
</dbReference>
<organism evidence="1 2">
    <name type="scientific">Mucilaginibacter pocheonensis</name>
    <dbReference type="NCBI Taxonomy" id="398050"/>
    <lineage>
        <taxon>Bacteria</taxon>
        <taxon>Pseudomonadati</taxon>
        <taxon>Bacteroidota</taxon>
        <taxon>Sphingobacteriia</taxon>
        <taxon>Sphingobacteriales</taxon>
        <taxon>Sphingobacteriaceae</taxon>
        <taxon>Mucilaginibacter</taxon>
    </lineage>
</organism>
<dbReference type="Proteomes" id="UP001247620">
    <property type="component" value="Unassembled WGS sequence"/>
</dbReference>
<dbReference type="InterPro" id="IPR047729">
    <property type="entry name" value="Sce7726-like"/>
</dbReference>
<keyword evidence="2" id="KW-1185">Reference proteome</keyword>
<evidence type="ECO:0008006" key="3">
    <source>
        <dbReference type="Google" id="ProtNLM"/>
    </source>
</evidence>
<protein>
    <recommendedName>
        <fullName evidence="3">Sce7726 family protein</fullName>
    </recommendedName>
</protein>
<comment type="caution">
    <text evidence="1">The sequence shown here is derived from an EMBL/GenBank/DDBJ whole genome shotgun (WGS) entry which is preliminary data.</text>
</comment>
<reference evidence="1 2" key="1">
    <citation type="submission" date="2023-07" db="EMBL/GenBank/DDBJ databases">
        <title>Sorghum-associated microbial communities from plants grown in Nebraska, USA.</title>
        <authorList>
            <person name="Schachtman D."/>
        </authorList>
    </citation>
    <scope>NUCLEOTIDE SEQUENCE [LARGE SCALE GENOMIC DNA]</scope>
    <source>
        <strain evidence="1 2">3262</strain>
    </source>
</reference>
<name>A0ABU1TBF8_9SPHI</name>
<gene>
    <name evidence="1" type="ORF">J2W55_002572</name>
</gene>
<dbReference type="NCBIfam" id="NF033832">
    <property type="entry name" value="sce7726_fam"/>
    <property type="match status" value="1"/>
</dbReference>
<proteinExistence type="predicted"/>
<sequence>MRDFDIRQILKKTKLYHFSQDGSSKIIDEFSFPSTNSRIDIAVINCSLHGYEIKSSIDTLKRLPNQLIGYSKVLDYLHIVTEHKHAKHIEQILPDWVGLTICEEVNGQINFIDIQSAIKNPHKQAFHIAKLLWRDELLEVLSENQIKFRKKDRNWLLCEVIAANLEIELISDIVRNKLKKRIDWKLIK</sequence>
<dbReference type="RefSeq" id="WP_310096212.1">
    <property type="nucleotide sequence ID" value="NZ_JAVDUU010000002.1"/>
</dbReference>
<evidence type="ECO:0000313" key="2">
    <source>
        <dbReference type="Proteomes" id="UP001247620"/>
    </source>
</evidence>